<name>A0A6J5TAR6_9CAUD</name>
<protein>
    <submittedName>
        <fullName evidence="2">Uncharacterized protein</fullName>
    </submittedName>
</protein>
<evidence type="ECO:0000313" key="2">
    <source>
        <dbReference type="EMBL" id="CAB4242073.1"/>
    </source>
</evidence>
<reference evidence="2" key="1">
    <citation type="submission" date="2020-05" db="EMBL/GenBank/DDBJ databases">
        <authorList>
            <person name="Chiriac C."/>
            <person name="Salcher M."/>
            <person name="Ghai R."/>
            <person name="Kavagutti S V."/>
        </authorList>
    </citation>
    <scope>NUCLEOTIDE SEQUENCE</scope>
</reference>
<sequence>MKFVTHNTSDVNINGTSLQGYIQANYYDLVELFGEPNSGDEYKIDAEWDILFEDGTVATIYNWKDGKNYCGSDGFPVDDITDWHIGGFNKEAVIHVIDAHHSSIFSS</sequence>
<organism evidence="2">
    <name type="scientific">uncultured Caudovirales phage</name>
    <dbReference type="NCBI Taxonomy" id="2100421"/>
    <lineage>
        <taxon>Viruses</taxon>
        <taxon>Duplodnaviria</taxon>
        <taxon>Heunggongvirae</taxon>
        <taxon>Uroviricota</taxon>
        <taxon>Caudoviricetes</taxon>
        <taxon>Peduoviridae</taxon>
        <taxon>Maltschvirus</taxon>
        <taxon>Maltschvirus maltsch</taxon>
    </lineage>
</organism>
<dbReference type="EMBL" id="LR797827">
    <property type="protein sequence ID" value="CAB4242073.1"/>
    <property type="molecule type" value="Genomic_DNA"/>
</dbReference>
<dbReference type="EMBL" id="LR796275">
    <property type="protein sequence ID" value="CAB4133861.1"/>
    <property type="molecule type" value="Genomic_DNA"/>
</dbReference>
<accession>A0A6J5TAR6</accession>
<gene>
    <name evidence="1" type="ORF">UFOVP263_27</name>
    <name evidence="2" type="ORF">UFOVP91_36</name>
</gene>
<proteinExistence type="predicted"/>
<evidence type="ECO:0000313" key="1">
    <source>
        <dbReference type="EMBL" id="CAB4133861.1"/>
    </source>
</evidence>